<keyword evidence="3" id="KW-1185">Reference proteome</keyword>
<reference evidence="2 3" key="1">
    <citation type="submission" date="2018-11" db="EMBL/GenBank/DDBJ databases">
        <authorList>
            <person name="Huo Y."/>
        </authorList>
    </citation>
    <scope>NUCLEOTIDE SEQUENCE [LARGE SCALE GENOMIC DNA]</scope>
    <source>
        <strain evidence="2 3">CCBAU 33202</strain>
    </source>
</reference>
<dbReference type="AlphaFoldDB" id="A0A7W6B5X7"/>
<sequence length="161" mass="18547">MDKRKPRLYFTLVELSTHEKAALLIMRFADSFGAQLTGHNGFLRQVSAKVTSPEFATCELAELLMYVGKGFEKVHGIKFDLMIPEAMSVDEWAENMEKRADDPRYIVFERPGEKGWFYGVDADDLPAMRREIREDVLGPEGMKILRARVRLQSERRGRALH</sequence>
<dbReference type="Proteomes" id="UP000545490">
    <property type="component" value="Unassembled WGS sequence"/>
</dbReference>
<dbReference type="RefSeq" id="WP_126826822.1">
    <property type="nucleotide sequence ID" value="NZ_JACIDG010000006.1"/>
</dbReference>
<evidence type="ECO:0000313" key="3">
    <source>
        <dbReference type="Proteomes" id="UP000272004"/>
    </source>
</evidence>
<dbReference type="Proteomes" id="UP000272004">
    <property type="component" value="Unassembled WGS sequence"/>
</dbReference>
<dbReference type="EMBL" id="RJJU01000008">
    <property type="protein sequence ID" value="RUM11852.1"/>
    <property type="molecule type" value="Genomic_DNA"/>
</dbReference>
<reference evidence="1 4" key="2">
    <citation type="submission" date="2020-08" db="EMBL/GenBank/DDBJ databases">
        <title>Genomic Encyclopedia of Type Strains, Phase IV (KMG-IV): sequencing the most valuable type-strain genomes for metagenomic binning, comparative biology and taxonomic classification.</title>
        <authorList>
            <person name="Goeker M."/>
        </authorList>
    </citation>
    <scope>NUCLEOTIDE SEQUENCE [LARGE SCALE GENOMIC DNA]</scope>
    <source>
        <strain evidence="1 4">DSM 19331</strain>
    </source>
</reference>
<evidence type="ECO:0000313" key="1">
    <source>
        <dbReference type="EMBL" id="MBB3915566.1"/>
    </source>
</evidence>
<gene>
    <name evidence="2" type="ORF">EFB14_15805</name>
    <name evidence="1" type="ORF">GGQ65_002856</name>
</gene>
<proteinExistence type="predicted"/>
<protein>
    <submittedName>
        <fullName evidence="1">Uncharacterized protein</fullName>
    </submittedName>
</protein>
<evidence type="ECO:0000313" key="2">
    <source>
        <dbReference type="EMBL" id="RUM11852.1"/>
    </source>
</evidence>
<name>A0A7W6B5X7_9HYPH</name>
<comment type="caution">
    <text evidence="1">The sequence shown here is derived from an EMBL/GenBank/DDBJ whole genome shotgun (WGS) entry which is preliminary data.</text>
</comment>
<dbReference type="EMBL" id="JACIDG010000006">
    <property type="protein sequence ID" value="MBB3915566.1"/>
    <property type="molecule type" value="Genomic_DNA"/>
</dbReference>
<accession>A0A7W6B5X7</accession>
<organism evidence="1 4">
    <name type="scientific">Rhizobium fabae</name>
    <dbReference type="NCBI Taxonomy" id="573179"/>
    <lineage>
        <taxon>Bacteria</taxon>
        <taxon>Pseudomonadati</taxon>
        <taxon>Pseudomonadota</taxon>
        <taxon>Alphaproteobacteria</taxon>
        <taxon>Hyphomicrobiales</taxon>
        <taxon>Rhizobiaceae</taxon>
        <taxon>Rhizobium/Agrobacterium group</taxon>
        <taxon>Rhizobium</taxon>
    </lineage>
</organism>
<evidence type="ECO:0000313" key="4">
    <source>
        <dbReference type="Proteomes" id="UP000545490"/>
    </source>
</evidence>